<dbReference type="InterPro" id="IPR050776">
    <property type="entry name" value="Ank_Repeat/CDKN_Inhibitor"/>
</dbReference>
<dbReference type="EMBL" id="MK500565">
    <property type="protein sequence ID" value="QBK91747.1"/>
    <property type="molecule type" value="Genomic_DNA"/>
</dbReference>
<proteinExistence type="predicted"/>
<dbReference type="PROSITE" id="PS50088">
    <property type="entry name" value="ANK_REPEAT"/>
    <property type="match status" value="2"/>
</dbReference>
<gene>
    <name evidence="3" type="ORF">LCPAC304_00730</name>
</gene>
<dbReference type="PANTHER" id="PTHR24201:SF2">
    <property type="entry name" value="ANKYRIN REPEAT DOMAIN-CONTAINING PROTEIN 42"/>
    <property type="match status" value="1"/>
</dbReference>
<evidence type="ECO:0000256" key="2">
    <source>
        <dbReference type="ARBA" id="ARBA00023043"/>
    </source>
</evidence>
<evidence type="ECO:0000256" key="1">
    <source>
        <dbReference type="ARBA" id="ARBA00022737"/>
    </source>
</evidence>
<organism evidence="3">
    <name type="scientific">Pithovirus LCPAC304</name>
    <dbReference type="NCBI Taxonomy" id="2506594"/>
    <lineage>
        <taxon>Viruses</taxon>
        <taxon>Pithoviruses</taxon>
    </lineage>
</organism>
<dbReference type="SMART" id="SM00248">
    <property type="entry name" value="ANK"/>
    <property type="match status" value="2"/>
</dbReference>
<keyword evidence="2" id="KW-0040">ANK repeat</keyword>
<keyword evidence="1" id="KW-0677">Repeat</keyword>
<dbReference type="InterPro" id="IPR036770">
    <property type="entry name" value="Ankyrin_rpt-contain_sf"/>
</dbReference>
<dbReference type="PROSITE" id="PS50297">
    <property type="entry name" value="ANK_REP_REGION"/>
    <property type="match status" value="2"/>
</dbReference>
<dbReference type="InterPro" id="IPR002110">
    <property type="entry name" value="Ankyrin_rpt"/>
</dbReference>
<accession>A0A481Z7K2</accession>
<dbReference type="PANTHER" id="PTHR24201">
    <property type="entry name" value="ANK_REP_REGION DOMAIN-CONTAINING PROTEIN"/>
    <property type="match status" value="1"/>
</dbReference>
<dbReference type="SUPFAM" id="SSF48403">
    <property type="entry name" value="Ankyrin repeat"/>
    <property type="match status" value="1"/>
</dbReference>
<evidence type="ECO:0000313" key="3">
    <source>
        <dbReference type="EMBL" id="QBK91747.1"/>
    </source>
</evidence>
<reference evidence="3" key="1">
    <citation type="journal article" date="2019" name="MBio">
        <title>Virus Genomes from Deep Sea Sediments Expand the Ocean Megavirome and Support Independent Origins of Viral Gigantism.</title>
        <authorList>
            <person name="Backstrom D."/>
            <person name="Yutin N."/>
            <person name="Jorgensen S.L."/>
            <person name="Dharamshi J."/>
            <person name="Homa F."/>
            <person name="Zaremba-Niedwiedzka K."/>
            <person name="Spang A."/>
            <person name="Wolf Y.I."/>
            <person name="Koonin E.V."/>
            <person name="Ettema T.J."/>
        </authorList>
    </citation>
    <scope>NUCLEOTIDE SEQUENCE</scope>
</reference>
<dbReference type="Gene3D" id="1.25.40.20">
    <property type="entry name" value="Ankyrin repeat-containing domain"/>
    <property type="match status" value="2"/>
</dbReference>
<protein>
    <submittedName>
        <fullName evidence="3">Ankyrin repeat protein</fullName>
    </submittedName>
</protein>
<sequence>MRVNTNTEGLRSVPEQFNNENVESNFLENTNNHLKMESEKKISEKIFLCVKDGHISNVESLLNSNGDPNFQTEYGETPLIVASTWGQKEVVRLLLEHGADLNLQDEQGHTALMTASWAGNVDTSELLLKRGANPDIVDDKGRTALDWANIGRLLS</sequence>
<dbReference type="Pfam" id="PF12796">
    <property type="entry name" value="Ank_2"/>
    <property type="match status" value="1"/>
</dbReference>
<name>A0A481Z7K2_9VIRU</name>